<sequence length="306" mass="33844">MADQVKTISKKKTGTGEGPHWDEKTQCLYFTNIPGCTINKYDSKTGLHTQAKLSEYTSTSIIIPIKNEPNKFLVTSGCTLATITWDGVSESVSDFKTLLTLDNDPNMMTNDGKVSPSGVLVIGTLARDLDINDLEKRKGHLYSFKNMKAERLRGEILITNGIAWSSDEETLYFVDSGTCKVYSYQYDKETTEISNEKTVFDFKENNVEGFPDGMASDRDGNLWVACYGGSQVINIDPREGKLLRAIALPSRNITSVAFGGPNFEDLYVTSGSMSWPSSDQTREEDGYTFVITKTGARGFPATAFEL</sequence>
<comment type="subcellular location">
    <subcellularLocation>
        <location evidence="5">Cytoplasm</location>
    </subcellularLocation>
</comment>
<protein>
    <recommendedName>
        <fullName evidence="8">Regucalcin</fullName>
        <ecNumber evidence="7">3.1.1.17</ecNumber>
    </recommendedName>
    <alternativeName>
        <fullName evidence="13">Gluconolactonase</fullName>
    </alternativeName>
</protein>
<comment type="cofactor">
    <cofactor evidence="3">
        <name>Mn(2+)</name>
        <dbReference type="ChEBI" id="CHEBI:29035"/>
    </cofactor>
</comment>
<keyword evidence="18" id="KW-1185">Reference proteome</keyword>
<evidence type="ECO:0000313" key="17">
    <source>
        <dbReference type="EMBL" id="KAK7601896.1"/>
    </source>
</evidence>
<comment type="caution">
    <text evidence="17">The sequence shown here is derived from an EMBL/GenBank/DDBJ whole genome shotgun (WGS) entry which is preliminary data.</text>
</comment>
<evidence type="ECO:0000256" key="12">
    <source>
        <dbReference type="ARBA" id="ARBA00022837"/>
    </source>
</evidence>
<feature type="binding site" evidence="15">
    <location>
        <position position="160"/>
    </location>
    <ligand>
        <name>a divalent metal cation</name>
        <dbReference type="ChEBI" id="CHEBI:60240"/>
    </ligand>
</feature>
<feature type="active site" description="Proton donor/acceptor" evidence="14">
    <location>
        <position position="212"/>
    </location>
</feature>
<evidence type="ECO:0000256" key="11">
    <source>
        <dbReference type="ARBA" id="ARBA00022801"/>
    </source>
</evidence>
<evidence type="ECO:0000256" key="7">
    <source>
        <dbReference type="ARBA" id="ARBA00013227"/>
    </source>
</evidence>
<dbReference type="PRINTS" id="PR01790">
    <property type="entry name" value="SMP30FAMILY"/>
</dbReference>
<evidence type="ECO:0000256" key="9">
    <source>
        <dbReference type="ARBA" id="ARBA00022490"/>
    </source>
</evidence>
<dbReference type="GO" id="GO:0004341">
    <property type="term" value="F:gluconolactonase activity"/>
    <property type="evidence" value="ECO:0007669"/>
    <property type="project" value="UniProtKB-EC"/>
</dbReference>
<dbReference type="AlphaFoldDB" id="A0AAN9Y7E7"/>
<comment type="similarity">
    <text evidence="6">Belongs to the SMP-30/CGR1 family.</text>
</comment>
<dbReference type="SUPFAM" id="SSF63829">
    <property type="entry name" value="Calcium-dependent phosphotriesterase"/>
    <property type="match status" value="1"/>
</dbReference>
<keyword evidence="11" id="KW-0378">Hydrolase</keyword>
<organism evidence="17 18">
    <name type="scientific">Parthenolecanium corni</name>
    <dbReference type="NCBI Taxonomy" id="536013"/>
    <lineage>
        <taxon>Eukaryota</taxon>
        <taxon>Metazoa</taxon>
        <taxon>Ecdysozoa</taxon>
        <taxon>Arthropoda</taxon>
        <taxon>Hexapoda</taxon>
        <taxon>Insecta</taxon>
        <taxon>Pterygota</taxon>
        <taxon>Neoptera</taxon>
        <taxon>Paraneoptera</taxon>
        <taxon>Hemiptera</taxon>
        <taxon>Sternorrhyncha</taxon>
        <taxon>Coccoidea</taxon>
        <taxon>Coccidae</taxon>
        <taxon>Parthenolecanium</taxon>
    </lineage>
</organism>
<evidence type="ECO:0000256" key="10">
    <source>
        <dbReference type="ARBA" id="ARBA00022723"/>
    </source>
</evidence>
<dbReference type="Gene3D" id="2.120.10.30">
    <property type="entry name" value="TolB, C-terminal domain"/>
    <property type="match status" value="1"/>
</dbReference>
<dbReference type="GO" id="GO:0005509">
    <property type="term" value="F:calcium ion binding"/>
    <property type="evidence" value="ECO:0007669"/>
    <property type="project" value="InterPro"/>
</dbReference>
<reference evidence="17 18" key="1">
    <citation type="submission" date="2024-03" db="EMBL/GenBank/DDBJ databases">
        <title>Adaptation during the transition from Ophiocordyceps entomopathogen to insect associate is accompanied by gene loss and intensified selection.</title>
        <authorList>
            <person name="Ward C.M."/>
            <person name="Onetto C.A."/>
            <person name="Borneman A.R."/>
        </authorList>
    </citation>
    <scope>NUCLEOTIDE SEQUENCE [LARGE SCALE GENOMIC DNA]</scope>
    <source>
        <strain evidence="17">AWRI1</strain>
        <tissue evidence="17">Single Adult Female</tissue>
    </source>
</reference>
<feature type="binding site" evidence="15">
    <location>
        <position position="212"/>
    </location>
    <ligand>
        <name>a divalent metal cation</name>
        <dbReference type="ChEBI" id="CHEBI:60240"/>
    </ligand>
</feature>
<evidence type="ECO:0000256" key="1">
    <source>
        <dbReference type="ARBA" id="ARBA00001589"/>
    </source>
</evidence>
<evidence type="ECO:0000256" key="8">
    <source>
        <dbReference type="ARBA" id="ARBA00016808"/>
    </source>
</evidence>
<evidence type="ECO:0000256" key="15">
    <source>
        <dbReference type="PIRSR" id="PIRSR605511-2"/>
    </source>
</evidence>
<comment type="catalytic activity">
    <reaction evidence="1">
        <text>D-glucono-1,5-lactone + H2O = D-gluconate + H(+)</text>
        <dbReference type="Rhea" id="RHEA:10440"/>
        <dbReference type="ChEBI" id="CHEBI:15377"/>
        <dbReference type="ChEBI" id="CHEBI:15378"/>
        <dbReference type="ChEBI" id="CHEBI:16217"/>
        <dbReference type="ChEBI" id="CHEBI:18391"/>
        <dbReference type="EC" id="3.1.1.17"/>
    </reaction>
</comment>
<accession>A0AAN9Y7E7</accession>
<dbReference type="EMBL" id="JBBCAQ010000010">
    <property type="protein sequence ID" value="KAK7601896.1"/>
    <property type="molecule type" value="Genomic_DNA"/>
</dbReference>
<comment type="cofactor">
    <cofactor evidence="15">
        <name>Zn(2+)</name>
        <dbReference type="ChEBI" id="CHEBI:29105"/>
    </cofactor>
    <text evidence="15">Binds 1 divalent metal cation per subunit.</text>
</comment>
<dbReference type="InterPro" id="IPR011042">
    <property type="entry name" value="6-blade_b-propeller_TolB-like"/>
</dbReference>
<keyword evidence="9" id="KW-0963">Cytoplasm</keyword>
<evidence type="ECO:0000259" key="16">
    <source>
        <dbReference type="Pfam" id="PF08450"/>
    </source>
</evidence>
<dbReference type="PRINTS" id="PR01791">
    <property type="entry name" value="REGUCALCIN"/>
</dbReference>
<dbReference type="InterPro" id="IPR013658">
    <property type="entry name" value="SGL"/>
</dbReference>
<dbReference type="GO" id="GO:0030234">
    <property type="term" value="F:enzyme regulator activity"/>
    <property type="evidence" value="ECO:0007669"/>
    <property type="project" value="InterPro"/>
</dbReference>
<dbReference type="PANTHER" id="PTHR10907">
    <property type="entry name" value="REGUCALCIN"/>
    <property type="match status" value="1"/>
</dbReference>
<evidence type="ECO:0000256" key="5">
    <source>
        <dbReference type="ARBA" id="ARBA00004496"/>
    </source>
</evidence>
<dbReference type="InterPro" id="IPR008367">
    <property type="entry name" value="Regucalcin"/>
</dbReference>
<evidence type="ECO:0000256" key="3">
    <source>
        <dbReference type="ARBA" id="ARBA00001936"/>
    </source>
</evidence>
<dbReference type="PANTHER" id="PTHR10907:SF66">
    <property type="entry name" value="MIP34848P1-RELATED"/>
    <property type="match status" value="1"/>
</dbReference>
<evidence type="ECO:0000256" key="2">
    <source>
        <dbReference type="ARBA" id="ARBA00001913"/>
    </source>
</evidence>
<dbReference type="GO" id="GO:0019853">
    <property type="term" value="P:L-ascorbic acid biosynthetic process"/>
    <property type="evidence" value="ECO:0007669"/>
    <property type="project" value="TreeGrafter"/>
</dbReference>
<evidence type="ECO:0000256" key="6">
    <source>
        <dbReference type="ARBA" id="ARBA00008853"/>
    </source>
</evidence>
<feature type="binding site" evidence="15">
    <location>
        <position position="110"/>
    </location>
    <ligand>
        <name>substrate</name>
    </ligand>
</feature>
<feature type="domain" description="SMP-30/Gluconolactonase/LRE-like region" evidence="16">
    <location>
        <begin position="16"/>
        <end position="271"/>
    </location>
</feature>
<keyword evidence="12" id="KW-0106">Calcium</keyword>
<dbReference type="EC" id="3.1.1.17" evidence="7"/>
<keyword evidence="15" id="KW-0862">Zinc</keyword>
<feature type="binding site" evidence="15">
    <location>
        <position position="128"/>
    </location>
    <ligand>
        <name>substrate</name>
    </ligand>
</feature>
<keyword evidence="10 15" id="KW-0479">Metal-binding</keyword>
<evidence type="ECO:0000256" key="4">
    <source>
        <dbReference type="ARBA" id="ARBA00001946"/>
    </source>
</evidence>
<feature type="binding site" evidence="15">
    <location>
        <position position="17"/>
    </location>
    <ligand>
        <name>a divalent metal cation</name>
        <dbReference type="ChEBI" id="CHEBI:60240"/>
    </ligand>
</feature>
<dbReference type="InterPro" id="IPR005511">
    <property type="entry name" value="SMP-30"/>
</dbReference>
<proteinExistence type="inferred from homology"/>
<evidence type="ECO:0000256" key="13">
    <source>
        <dbReference type="ARBA" id="ARBA00032464"/>
    </source>
</evidence>
<comment type="cofactor">
    <cofactor evidence="4">
        <name>Mg(2+)</name>
        <dbReference type="ChEBI" id="CHEBI:18420"/>
    </cofactor>
</comment>
<dbReference type="Pfam" id="PF08450">
    <property type="entry name" value="SGL"/>
    <property type="match status" value="1"/>
</dbReference>
<evidence type="ECO:0000313" key="18">
    <source>
        <dbReference type="Proteomes" id="UP001367676"/>
    </source>
</evidence>
<dbReference type="Proteomes" id="UP001367676">
    <property type="component" value="Unassembled WGS sequence"/>
</dbReference>
<evidence type="ECO:0000256" key="14">
    <source>
        <dbReference type="PIRSR" id="PIRSR605511-1"/>
    </source>
</evidence>
<dbReference type="GO" id="GO:0005737">
    <property type="term" value="C:cytoplasm"/>
    <property type="evidence" value="ECO:0007669"/>
    <property type="project" value="UniProtKB-SubCell"/>
</dbReference>
<comment type="cofactor">
    <cofactor evidence="2">
        <name>Ca(2+)</name>
        <dbReference type="ChEBI" id="CHEBI:29108"/>
    </cofactor>
</comment>
<gene>
    <name evidence="17" type="ORF">V9T40_009337</name>
</gene>
<name>A0AAN9Y7E7_9HEMI</name>